<dbReference type="Proteomes" id="UP001454036">
    <property type="component" value="Unassembled WGS sequence"/>
</dbReference>
<organism evidence="2 3">
    <name type="scientific">Lithospermum erythrorhizon</name>
    <name type="common">Purple gromwell</name>
    <name type="synonym">Lithospermum officinale var. erythrorhizon</name>
    <dbReference type="NCBI Taxonomy" id="34254"/>
    <lineage>
        <taxon>Eukaryota</taxon>
        <taxon>Viridiplantae</taxon>
        <taxon>Streptophyta</taxon>
        <taxon>Embryophyta</taxon>
        <taxon>Tracheophyta</taxon>
        <taxon>Spermatophyta</taxon>
        <taxon>Magnoliopsida</taxon>
        <taxon>eudicotyledons</taxon>
        <taxon>Gunneridae</taxon>
        <taxon>Pentapetalae</taxon>
        <taxon>asterids</taxon>
        <taxon>lamiids</taxon>
        <taxon>Boraginales</taxon>
        <taxon>Boraginaceae</taxon>
        <taxon>Boraginoideae</taxon>
        <taxon>Lithospermeae</taxon>
        <taxon>Lithospermum</taxon>
    </lineage>
</organism>
<sequence length="85" mass="9952">MIEASLLKWCTGRRPFAPWCAIPEEFVENSVYLLSYLSRHLHHLQVIDREYSENRLQQGNSASKRQEVRAPRCQSCSDPLHQVLK</sequence>
<protein>
    <submittedName>
        <fullName evidence="2">Uncharacterized protein</fullName>
    </submittedName>
</protein>
<evidence type="ECO:0000313" key="2">
    <source>
        <dbReference type="EMBL" id="GAA0171397.1"/>
    </source>
</evidence>
<dbReference type="EMBL" id="BAABME010025050">
    <property type="protein sequence ID" value="GAA0171397.1"/>
    <property type="molecule type" value="Genomic_DNA"/>
</dbReference>
<reference evidence="2 3" key="1">
    <citation type="submission" date="2024-01" db="EMBL/GenBank/DDBJ databases">
        <title>The complete chloroplast genome sequence of Lithospermum erythrorhizon: insights into the phylogenetic relationship among Boraginaceae species and the maternal lineages of purple gromwells.</title>
        <authorList>
            <person name="Okada T."/>
            <person name="Watanabe K."/>
        </authorList>
    </citation>
    <scope>NUCLEOTIDE SEQUENCE [LARGE SCALE GENOMIC DNA]</scope>
</reference>
<dbReference type="AlphaFoldDB" id="A0AAV3R4Q4"/>
<accession>A0AAV3R4Q4</accession>
<name>A0AAV3R4Q4_LITER</name>
<evidence type="ECO:0000256" key="1">
    <source>
        <dbReference type="SAM" id="MobiDB-lite"/>
    </source>
</evidence>
<comment type="caution">
    <text evidence="2">The sequence shown here is derived from an EMBL/GenBank/DDBJ whole genome shotgun (WGS) entry which is preliminary data.</text>
</comment>
<proteinExistence type="predicted"/>
<feature type="region of interest" description="Disordered" evidence="1">
    <location>
        <begin position="55"/>
        <end position="85"/>
    </location>
</feature>
<evidence type="ECO:0000313" key="3">
    <source>
        <dbReference type="Proteomes" id="UP001454036"/>
    </source>
</evidence>
<keyword evidence="3" id="KW-1185">Reference proteome</keyword>
<gene>
    <name evidence="2" type="ORF">LIER_41149</name>
</gene>